<dbReference type="FunFam" id="1.10.40.30:FF:000001">
    <property type="entry name" value="Argininosuccinate lyase"/>
    <property type="match status" value="1"/>
</dbReference>
<dbReference type="HAMAP" id="MF_00006">
    <property type="entry name" value="Arg_succ_lyase"/>
    <property type="match status" value="1"/>
</dbReference>
<evidence type="ECO:0000259" key="9">
    <source>
        <dbReference type="Pfam" id="PF14698"/>
    </source>
</evidence>
<reference evidence="10" key="1">
    <citation type="submission" date="2020-06" db="EMBL/GenBank/DDBJ databases">
        <title>Draft genome of Bugula neritina, a colonial animal packing powerful symbionts and potential medicines.</title>
        <authorList>
            <person name="Rayko M."/>
        </authorList>
    </citation>
    <scope>NUCLEOTIDE SEQUENCE [LARGE SCALE GENOMIC DNA]</scope>
    <source>
        <strain evidence="10">Kwan_BN1</strain>
    </source>
</reference>
<dbReference type="PANTHER" id="PTHR43814:SF1">
    <property type="entry name" value="ARGININOSUCCINATE LYASE"/>
    <property type="match status" value="1"/>
</dbReference>
<dbReference type="GO" id="GO:0004056">
    <property type="term" value="F:argininosuccinate lyase activity"/>
    <property type="evidence" value="ECO:0007669"/>
    <property type="project" value="UniProtKB-EC"/>
</dbReference>
<comment type="pathway">
    <text evidence="1">Amino-acid biosynthesis; L-arginine biosynthesis; L-arginine from L-ornithine and carbamoyl phosphate: step 3/3.</text>
</comment>
<dbReference type="GO" id="GO:0042450">
    <property type="term" value="P:L-arginine biosynthetic process via ornithine"/>
    <property type="evidence" value="ECO:0007669"/>
    <property type="project" value="InterPro"/>
</dbReference>
<dbReference type="InterPro" id="IPR029419">
    <property type="entry name" value="Arg_succ_lyase_C"/>
</dbReference>
<evidence type="ECO:0000259" key="8">
    <source>
        <dbReference type="Pfam" id="PF00206"/>
    </source>
</evidence>
<keyword evidence="11" id="KW-1185">Reference proteome</keyword>
<dbReference type="EC" id="4.3.2.1" evidence="3"/>
<dbReference type="CDD" id="cd01359">
    <property type="entry name" value="Argininosuccinate_lyase"/>
    <property type="match status" value="1"/>
</dbReference>
<evidence type="ECO:0000256" key="7">
    <source>
        <dbReference type="ARBA" id="ARBA00032749"/>
    </source>
</evidence>
<proteinExistence type="inferred from homology"/>
<dbReference type="AlphaFoldDB" id="A0A7J7JI47"/>
<sequence>MESKSSNKQNELKLWGGRFTGATDPIMEKFNASITFDKRMWKEDIKGSQAYVRGLEKAGLVTATECQDIIKGLDVVCTEWESNKFVLKPHDEDIHTANERRLTELIGPTAGKLHTGRSRNDQVTVDMKLWLREAVKTTRKHLVEFLQVSISRAKSEIDVLLPGYTHLQRAQPIRWSHWIMCHATALLRDLQRLDQVADRANEMTLGSGALAGNPFGVDRDFLKSLLAFDRVTANSMDATMDRDFVVDFLYWASMTMTHLSRWAEDLILYTTKEFGFVKLADAYSTGSSLMPQKKNADSLELIRGKAGSAFGKLSGFMMSYKGLPSTYNKDLQEDKIACGVLSTLTVNEGQCKAALSPDMLATDLAYYLVRKGVPFREAHSLSGKCVAAAEEKSVSLSSLTMQDLKGISDKFGDDVTSVWDFENSVEQYTSTGGTAKASVSQQIKHMETLLANSSNS</sequence>
<dbReference type="Gene3D" id="1.10.40.30">
    <property type="entry name" value="Fumarase/aspartase (C-terminal domain)"/>
    <property type="match status" value="1"/>
</dbReference>
<accession>A0A7J7JI47</accession>
<dbReference type="InterPro" id="IPR024083">
    <property type="entry name" value="Fumarase/histidase_N"/>
</dbReference>
<protein>
    <recommendedName>
        <fullName evidence="4">Argininosuccinate lyase</fullName>
        <ecNumber evidence="3">4.3.2.1</ecNumber>
    </recommendedName>
    <alternativeName>
        <fullName evidence="7">Arginosuccinase</fullName>
    </alternativeName>
</protein>
<dbReference type="InterPro" id="IPR022761">
    <property type="entry name" value="Fumarate_lyase_N"/>
</dbReference>
<dbReference type="Gene3D" id="1.10.275.10">
    <property type="entry name" value="Fumarase/aspartase (N-terminal domain)"/>
    <property type="match status" value="1"/>
</dbReference>
<dbReference type="PROSITE" id="PS00163">
    <property type="entry name" value="FUMARATE_LYASES"/>
    <property type="match status" value="1"/>
</dbReference>
<dbReference type="SUPFAM" id="SSF48557">
    <property type="entry name" value="L-aspartase-like"/>
    <property type="match status" value="1"/>
</dbReference>
<evidence type="ECO:0000256" key="1">
    <source>
        <dbReference type="ARBA" id="ARBA00004941"/>
    </source>
</evidence>
<dbReference type="InterPro" id="IPR008948">
    <property type="entry name" value="L-Aspartase-like"/>
</dbReference>
<dbReference type="Pfam" id="PF00206">
    <property type="entry name" value="Lyase_1"/>
    <property type="match status" value="1"/>
</dbReference>
<dbReference type="OrthoDB" id="2561043at2759"/>
<evidence type="ECO:0000256" key="2">
    <source>
        <dbReference type="ARBA" id="ARBA00010755"/>
    </source>
</evidence>
<evidence type="ECO:0000256" key="3">
    <source>
        <dbReference type="ARBA" id="ARBA00012338"/>
    </source>
</evidence>
<dbReference type="Proteomes" id="UP000593567">
    <property type="component" value="Unassembled WGS sequence"/>
</dbReference>
<keyword evidence="6" id="KW-0456">Lyase</keyword>
<dbReference type="FunFam" id="1.20.200.10:FF:000015">
    <property type="entry name" value="argininosuccinate lyase isoform X2"/>
    <property type="match status" value="1"/>
</dbReference>
<keyword evidence="5" id="KW-0028">Amino-acid biosynthesis</keyword>
<evidence type="ECO:0000256" key="6">
    <source>
        <dbReference type="ARBA" id="ARBA00023239"/>
    </source>
</evidence>
<dbReference type="Gene3D" id="1.20.200.10">
    <property type="entry name" value="Fumarase/aspartase (Central domain)"/>
    <property type="match status" value="1"/>
</dbReference>
<feature type="domain" description="Fumarate lyase N-terminal" evidence="8">
    <location>
        <begin position="17"/>
        <end position="311"/>
    </location>
</feature>
<comment type="caution">
    <text evidence="10">The sequence shown here is derived from an EMBL/GenBank/DDBJ whole genome shotgun (WGS) entry which is preliminary data.</text>
</comment>
<dbReference type="EMBL" id="VXIV02002502">
    <property type="protein sequence ID" value="KAF6025048.1"/>
    <property type="molecule type" value="Genomic_DNA"/>
</dbReference>
<dbReference type="InterPro" id="IPR009049">
    <property type="entry name" value="Argininosuccinate_lyase"/>
</dbReference>
<feature type="domain" description="Argininosuccinate lyase C-terminal" evidence="9">
    <location>
        <begin position="359"/>
        <end position="426"/>
    </location>
</feature>
<dbReference type="InterPro" id="IPR020557">
    <property type="entry name" value="Fumarate_lyase_CS"/>
</dbReference>
<dbReference type="InterPro" id="IPR000362">
    <property type="entry name" value="Fumarate_lyase_fam"/>
</dbReference>
<evidence type="ECO:0000256" key="4">
    <source>
        <dbReference type="ARBA" id="ARBA00019698"/>
    </source>
</evidence>
<evidence type="ECO:0000256" key="5">
    <source>
        <dbReference type="ARBA" id="ARBA00022605"/>
    </source>
</evidence>
<name>A0A7J7JI47_BUGNE</name>
<dbReference type="PRINTS" id="PR00145">
    <property type="entry name" value="ARGSUCLYASE"/>
</dbReference>
<evidence type="ECO:0000313" key="10">
    <source>
        <dbReference type="EMBL" id="KAF6025048.1"/>
    </source>
</evidence>
<comment type="similarity">
    <text evidence="2">Belongs to the lyase 1 family. Argininosuccinate lyase subfamily.</text>
</comment>
<dbReference type="GO" id="GO:0005829">
    <property type="term" value="C:cytosol"/>
    <property type="evidence" value="ECO:0007669"/>
    <property type="project" value="TreeGrafter"/>
</dbReference>
<dbReference type="PRINTS" id="PR00149">
    <property type="entry name" value="FUMRATELYASE"/>
</dbReference>
<dbReference type="FunFam" id="1.10.275.10:FF:000014">
    <property type="entry name" value="Os03g0824900 protein"/>
    <property type="match status" value="1"/>
</dbReference>
<evidence type="ECO:0000313" key="11">
    <source>
        <dbReference type="Proteomes" id="UP000593567"/>
    </source>
</evidence>
<organism evidence="10 11">
    <name type="scientific">Bugula neritina</name>
    <name type="common">Brown bryozoan</name>
    <name type="synonym">Sertularia neritina</name>
    <dbReference type="NCBI Taxonomy" id="10212"/>
    <lineage>
        <taxon>Eukaryota</taxon>
        <taxon>Metazoa</taxon>
        <taxon>Spiralia</taxon>
        <taxon>Lophotrochozoa</taxon>
        <taxon>Bryozoa</taxon>
        <taxon>Gymnolaemata</taxon>
        <taxon>Cheilostomatida</taxon>
        <taxon>Flustrina</taxon>
        <taxon>Buguloidea</taxon>
        <taxon>Bugulidae</taxon>
        <taxon>Bugula</taxon>
    </lineage>
</organism>
<dbReference type="PANTHER" id="PTHR43814">
    <property type="entry name" value="ARGININOSUCCINATE LYASE"/>
    <property type="match status" value="1"/>
</dbReference>
<dbReference type="NCBIfam" id="TIGR00838">
    <property type="entry name" value="argH"/>
    <property type="match status" value="1"/>
</dbReference>
<gene>
    <name evidence="10" type="ORF">EB796_016665</name>
</gene>
<dbReference type="Pfam" id="PF14698">
    <property type="entry name" value="ASL_C2"/>
    <property type="match status" value="1"/>
</dbReference>